<feature type="chain" id="PRO_5043957748" evidence="2">
    <location>
        <begin position="29"/>
        <end position="938"/>
    </location>
</feature>
<accession>A0AAW3J4D3</accession>
<name>A0AAW3J4D3_9HELI</name>
<evidence type="ECO:0000313" key="5">
    <source>
        <dbReference type="Proteomes" id="UP000037800"/>
    </source>
</evidence>
<dbReference type="SMART" id="SM00869">
    <property type="entry name" value="Autotransporter"/>
    <property type="match status" value="1"/>
</dbReference>
<dbReference type="AlphaFoldDB" id="A0AAW3J4D3"/>
<feature type="coiled-coil region" evidence="1">
    <location>
        <begin position="402"/>
        <end position="487"/>
    </location>
</feature>
<comment type="caution">
    <text evidence="4">The sequence shown here is derived from an EMBL/GenBank/DDBJ whole genome shotgun (WGS) entry which is preliminary data.</text>
</comment>
<feature type="signal peptide" evidence="2">
    <location>
        <begin position="1"/>
        <end position="28"/>
    </location>
</feature>
<keyword evidence="2" id="KW-0732">Signal</keyword>
<proteinExistence type="predicted"/>
<sequence length="938" mass="100052">MKISIAASRVLTSLGVVAALSSSAIAVADTVNNTDFTTKFKENKTGNWEYKNTANDLTLNVDPTSVTTGEGANIKPIELNKLTINANSFTGDASVTLGGAENPFNTEDPLADTYSFNIDTKGNVTQNGATNVYHNSSIKSSEGAVTFGGAVNVDGANLDVTSKTGTTFNNALTINNKGNVNVTGDANLGTSLTHTIESGKLNVTGKLTSNGNNFTFGSLGNSWNNNNQGIYAKGDVTLTGGTLNIQSSDLPLGQLNLITSGGKITNTATLGTVTFAQDVSEYLSNQSLLAPYLGNEYYDLPAIDANEVGSHYKNYIDYQVKTSTDNKTLYVDGQLTQNFKDIFNEKQTFASLQTFANELVTAEQKNIDSALKKLTDTTTTPGQDIGVKGQVTTQITTFTQNKTATESAIKTAEEQVKTLNDQLAAATDAAKKEEIQKQIDAQNSIITASKEALNQITSDLNVANAELKAIEAAIKDLTERNAAFTKLEAEITALQDGTTDAEKAKKLNELKNLMLEALAPSINAGDYSLANSVLEAVKTRTDYTILGGIVLGGMNDTLTPIVSATKASGNTGESLGILSSIASSNIHNQQVMQVITNQRFFKDTRDSARSATNFTDASSSMMTAINVSNDMAISSRIARANNPYQSLSKEKFAASGTTGTDGAYSYYETYNAAVWANAFGGANIIDGESGGLYGISIGVDGNVTDNVLLGIYATYANAELQDTLLSQESDNFQIGVYSQIKIAPTWELNLRAYGQLGQTDQRVSNIAGINTSDFDKKFFGVSANVGKVFDMDNGFFLKPFGGVNYYYSHTPSYTERGTILAQSVESNTNNSVSLELGLEARKYFSSSSYLFVTPKIEQYIINNGDDYVGRFVGSSTSFSIAGEDKKKTYGQLVIGGNLEITDALSLNAGIGAKQILAGKVDSKNETYISGNVGIKYRF</sequence>
<dbReference type="PROSITE" id="PS51208">
    <property type="entry name" value="AUTOTRANSPORTER"/>
    <property type="match status" value="1"/>
</dbReference>
<gene>
    <name evidence="4" type="ORF">HPU229336_02900</name>
</gene>
<dbReference type="Pfam" id="PF03797">
    <property type="entry name" value="Autotransporter"/>
    <property type="match status" value="1"/>
</dbReference>
<dbReference type="Gene3D" id="2.40.128.130">
    <property type="entry name" value="Autotransporter beta-domain"/>
    <property type="match status" value="1"/>
</dbReference>
<reference evidence="4 5" key="1">
    <citation type="submission" date="2014-06" db="EMBL/GenBank/DDBJ databases">
        <title>Helicobacter pullorum isolates in fresh chicken meat - phenotypic and genotypic features.</title>
        <authorList>
            <person name="Borges V."/>
            <person name="Santos A."/>
            <person name="Correia C.B."/>
            <person name="Saraiva M."/>
            <person name="Menard A."/>
            <person name="Vieira L."/>
            <person name="Sampaio D.A."/>
            <person name="Gomes J.P."/>
            <person name="Oleastro M."/>
        </authorList>
    </citation>
    <scope>NUCLEOTIDE SEQUENCE [LARGE SCALE GENOMIC DNA]</scope>
    <source>
        <strain evidence="4 5">229336/12</strain>
    </source>
</reference>
<dbReference type="RefSeq" id="WP_060663034.1">
    <property type="nucleotide sequence ID" value="NZ_JNUR01000018.1"/>
</dbReference>
<dbReference type="InterPro" id="IPR005546">
    <property type="entry name" value="Autotransporte_beta"/>
</dbReference>
<organism evidence="4 5">
    <name type="scientific">Helicobacter pullorum</name>
    <dbReference type="NCBI Taxonomy" id="35818"/>
    <lineage>
        <taxon>Bacteria</taxon>
        <taxon>Pseudomonadati</taxon>
        <taxon>Campylobacterota</taxon>
        <taxon>Epsilonproteobacteria</taxon>
        <taxon>Campylobacterales</taxon>
        <taxon>Helicobacteraceae</taxon>
        <taxon>Helicobacter</taxon>
    </lineage>
</organism>
<keyword evidence="1" id="KW-0175">Coiled coil</keyword>
<dbReference type="SUPFAM" id="SSF103515">
    <property type="entry name" value="Autotransporter"/>
    <property type="match status" value="1"/>
</dbReference>
<evidence type="ECO:0000256" key="1">
    <source>
        <dbReference type="SAM" id="Coils"/>
    </source>
</evidence>
<protein>
    <submittedName>
        <fullName evidence="4">Cytotoxin</fullName>
    </submittedName>
</protein>
<feature type="domain" description="Autotransporter" evidence="3">
    <location>
        <begin position="667"/>
        <end position="938"/>
    </location>
</feature>
<dbReference type="EMBL" id="JNUR01000018">
    <property type="protein sequence ID" value="KPH50528.1"/>
    <property type="molecule type" value="Genomic_DNA"/>
</dbReference>
<evidence type="ECO:0000259" key="3">
    <source>
        <dbReference type="PROSITE" id="PS51208"/>
    </source>
</evidence>
<evidence type="ECO:0000256" key="2">
    <source>
        <dbReference type="SAM" id="SignalP"/>
    </source>
</evidence>
<dbReference type="InterPro" id="IPR036709">
    <property type="entry name" value="Autotransporte_beta_dom_sf"/>
</dbReference>
<evidence type="ECO:0000313" key="4">
    <source>
        <dbReference type="EMBL" id="KPH50528.1"/>
    </source>
</evidence>
<dbReference type="Proteomes" id="UP000037800">
    <property type="component" value="Unassembled WGS sequence"/>
</dbReference>